<feature type="compositionally biased region" description="Pro residues" evidence="2">
    <location>
        <begin position="741"/>
        <end position="753"/>
    </location>
</feature>
<dbReference type="SUPFAM" id="SSF54236">
    <property type="entry name" value="Ubiquitin-like"/>
    <property type="match status" value="1"/>
</dbReference>
<protein>
    <recommendedName>
        <fullName evidence="3">Ubiquitin-like domain-containing protein</fullName>
    </recommendedName>
</protein>
<sequence>MNNLREEDNSYQSDQDSLNSSDKEGPISDTKNRMIKEEEGQPEPENTTICVRVKTMDEQEKRFQMSLEDKISDLKTKILDDLEIPIERQRLIYMGKQLKDNLTLLECKLKDDSCILLVANRAQNRNEPPRRAPENQEQSSQNDGEFGAFLLNALNESAQMRRNRRLLFQQNASSFLRNIRLNINESREAITQNIASTQLLLDTRTEVEELKTLQPDVSNSMNCFDFEKRHLKVGQWVDVKDTINQWLEAQVVEIRDNRAYVHYNGWGTRWDEWIQIDSPRIALFRTHTIQAATSQYLSPCPNNPPDSAENVSLRTENDTNLDNLEKVIELSSKSLSLMKKLKSLKKKYNKRVKLQKEKKYQATSKALEKIHEEKMKEEIDKEDEEFERMNFKEMATENSLLNQQIMILSGQLAPIMDRVGRMYTDFSPHLLHSVNNYNGNINSSNVNNRDRNTHENAERSRTHHPRRRERLRSEDSEESSDDDFSRRDSDESDNEDRDNTQQEGQQRDRREDSHEIRNRLRSISSTISRIRSSISSMRSLIFNNVEEDNESNNNESRNEEREERNVAVNAQIPVISSPGDIASVHSRLNRFINGLTIDQGSLDRMLDRQAMNGMETEGFISSLANRNNPGQNSNGSRNPRDDSGNNPTENRQENPSQNNGERINREGQRRNQNTEINHDHNHIHDHHHHTSPNLFDLLGPAGNGRGGLGILGNNLGGLGDASDTIEFHIHAFMPNSNGPSPLAPRQPDVPLPRPENHLPPFAPQIPPLQAQMPPPELQAPPIGEPQRPELVDASTSADPPQMRSTSVQTEGIRIRRDRRERNRENGTTFNKNPFSR</sequence>
<feature type="region of interest" description="Disordered" evidence="2">
    <location>
        <begin position="621"/>
        <end position="666"/>
    </location>
</feature>
<dbReference type="PANTHER" id="PTHR10677:SF3">
    <property type="entry name" value="FI07626P-RELATED"/>
    <property type="match status" value="1"/>
</dbReference>
<dbReference type="InterPro" id="IPR016197">
    <property type="entry name" value="Chromo-like_dom_sf"/>
</dbReference>
<dbReference type="SUPFAM" id="SSF54160">
    <property type="entry name" value="Chromo domain-like"/>
    <property type="match status" value="1"/>
</dbReference>
<dbReference type="Pfam" id="PF00240">
    <property type="entry name" value="ubiquitin"/>
    <property type="match status" value="1"/>
</dbReference>
<dbReference type="InterPro" id="IPR025995">
    <property type="entry name" value="Tudor-knot"/>
</dbReference>
<dbReference type="SMART" id="SM00213">
    <property type="entry name" value="UBQ"/>
    <property type="match status" value="1"/>
</dbReference>
<reference evidence="4" key="1">
    <citation type="submission" date="2023-07" db="EMBL/GenBank/DDBJ databases">
        <authorList>
            <consortium name="AG Swart"/>
            <person name="Singh M."/>
            <person name="Singh A."/>
            <person name="Seah K."/>
            <person name="Emmerich C."/>
        </authorList>
    </citation>
    <scope>NUCLEOTIDE SEQUENCE</scope>
    <source>
        <strain evidence="4">DP1</strain>
    </source>
</reference>
<feature type="compositionally biased region" description="Basic residues" evidence="2">
    <location>
        <begin position="461"/>
        <end position="470"/>
    </location>
</feature>
<feature type="compositionally biased region" description="Polar residues" evidence="2">
    <location>
        <begin position="826"/>
        <end position="836"/>
    </location>
</feature>
<proteinExistence type="predicted"/>
<dbReference type="InterPro" id="IPR029071">
    <property type="entry name" value="Ubiquitin-like_domsf"/>
</dbReference>
<feature type="compositionally biased region" description="Polar residues" evidence="2">
    <location>
        <begin position="10"/>
        <end position="20"/>
    </location>
</feature>
<dbReference type="InterPro" id="IPR000626">
    <property type="entry name" value="Ubiquitin-like_dom"/>
</dbReference>
<feature type="compositionally biased region" description="Polar residues" evidence="2">
    <location>
        <begin position="793"/>
        <end position="809"/>
    </location>
</feature>
<dbReference type="InterPro" id="IPR019954">
    <property type="entry name" value="Ubiquitin_CS"/>
</dbReference>
<feature type="region of interest" description="Disordered" evidence="2">
    <location>
        <begin position="441"/>
        <end position="520"/>
    </location>
</feature>
<evidence type="ECO:0000259" key="3">
    <source>
        <dbReference type="PROSITE" id="PS50053"/>
    </source>
</evidence>
<organism evidence="4 5">
    <name type="scientific">Euplotes crassus</name>
    <dbReference type="NCBI Taxonomy" id="5936"/>
    <lineage>
        <taxon>Eukaryota</taxon>
        <taxon>Sar</taxon>
        <taxon>Alveolata</taxon>
        <taxon>Ciliophora</taxon>
        <taxon>Intramacronucleata</taxon>
        <taxon>Spirotrichea</taxon>
        <taxon>Hypotrichia</taxon>
        <taxon>Euplotida</taxon>
        <taxon>Euplotidae</taxon>
        <taxon>Moneuplotes</taxon>
    </lineage>
</organism>
<dbReference type="Pfam" id="PF11717">
    <property type="entry name" value="Tudor-knot"/>
    <property type="match status" value="1"/>
</dbReference>
<dbReference type="GO" id="GO:0006511">
    <property type="term" value="P:ubiquitin-dependent protein catabolic process"/>
    <property type="evidence" value="ECO:0007669"/>
    <property type="project" value="TreeGrafter"/>
</dbReference>
<dbReference type="Gene3D" id="3.10.20.90">
    <property type="entry name" value="Phosphatidylinositol 3-kinase Catalytic Subunit, Chain A, domain 1"/>
    <property type="match status" value="1"/>
</dbReference>
<feature type="compositionally biased region" description="Basic and acidic residues" evidence="2">
    <location>
        <begin position="556"/>
        <end position="565"/>
    </location>
</feature>
<feature type="compositionally biased region" description="Pro residues" evidence="2">
    <location>
        <begin position="769"/>
        <end position="778"/>
    </location>
</feature>
<keyword evidence="1" id="KW-0175">Coiled coil</keyword>
<feature type="compositionally biased region" description="Polar residues" evidence="2">
    <location>
        <begin position="622"/>
        <end position="637"/>
    </location>
</feature>
<evidence type="ECO:0000256" key="1">
    <source>
        <dbReference type="SAM" id="Coils"/>
    </source>
</evidence>
<feature type="region of interest" description="Disordered" evidence="2">
    <location>
        <begin position="735"/>
        <end position="757"/>
    </location>
</feature>
<dbReference type="AlphaFoldDB" id="A0AAD2DAE2"/>
<evidence type="ECO:0000313" key="5">
    <source>
        <dbReference type="Proteomes" id="UP001295684"/>
    </source>
</evidence>
<dbReference type="PROSITE" id="PS00299">
    <property type="entry name" value="UBIQUITIN_1"/>
    <property type="match status" value="1"/>
</dbReference>
<dbReference type="InterPro" id="IPR015496">
    <property type="entry name" value="Ubiquilin"/>
</dbReference>
<dbReference type="CDD" id="cd17039">
    <property type="entry name" value="Ubl_ubiquitin_like"/>
    <property type="match status" value="1"/>
</dbReference>
<feature type="region of interest" description="Disordered" evidence="2">
    <location>
        <begin position="769"/>
        <end position="836"/>
    </location>
</feature>
<dbReference type="Proteomes" id="UP001295684">
    <property type="component" value="Unassembled WGS sequence"/>
</dbReference>
<feature type="compositionally biased region" description="Basic and acidic residues" evidence="2">
    <location>
        <begin position="21"/>
        <end position="39"/>
    </location>
</feature>
<feature type="compositionally biased region" description="Basic and acidic residues" evidence="2">
    <location>
        <begin position="497"/>
        <end position="518"/>
    </location>
</feature>
<feature type="compositionally biased region" description="Polar residues" evidence="2">
    <location>
        <begin position="644"/>
        <end position="661"/>
    </location>
</feature>
<accession>A0AAD2DAE2</accession>
<feature type="compositionally biased region" description="Basic and acidic residues" evidence="2">
    <location>
        <begin position="812"/>
        <end position="824"/>
    </location>
</feature>
<feature type="coiled-coil region" evidence="1">
    <location>
        <begin position="338"/>
        <end position="392"/>
    </location>
</feature>
<dbReference type="PANTHER" id="PTHR10677">
    <property type="entry name" value="UBIQUILIN"/>
    <property type="match status" value="1"/>
</dbReference>
<dbReference type="PROSITE" id="PS50053">
    <property type="entry name" value="UBIQUITIN_2"/>
    <property type="match status" value="1"/>
</dbReference>
<feature type="region of interest" description="Disordered" evidence="2">
    <location>
        <begin position="1"/>
        <end position="47"/>
    </location>
</feature>
<evidence type="ECO:0000313" key="4">
    <source>
        <dbReference type="EMBL" id="CAI2385460.1"/>
    </source>
</evidence>
<gene>
    <name evidence="4" type="ORF">ECRASSUSDP1_LOCUS27026</name>
</gene>
<feature type="compositionally biased region" description="Basic and acidic residues" evidence="2">
    <location>
        <begin position="448"/>
        <end position="460"/>
    </location>
</feature>
<dbReference type="Gene3D" id="2.30.30.140">
    <property type="match status" value="1"/>
</dbReference>
<dbReference type="GO" id="GO:0031593">
    <property type="term" value="F:polyubiquitin modification-dependent protein binding"/>
    <property type="evidence" value="ECO:0007669"/>
    <property type="project" value="TreeGrafter"/>
</dbReference>
<comment type="caution">
    <text evidence="4">The sequence shown here is derived from an EMBL/GenBank/DDBJ whole genome shotgun (WGS) entry which is preliminary data.</text>
</comment>
<dbReference type="CDD" id="cd20104">
    <property type="entry name" value="MBT_PHF20L1-like"/>
    <property type="match status" value="1"/>
</dbReference>
<dbReference type="EMBL" id="CAMPGE010027876">
    <property type="protein sequence ID" value="CAI2385460.1"/>
    <property type="molecule type" value="Genomic_DNA"/>
</dbReference>
<dbReference type="GO" id="GO:0005829">
    <property type="term" value="C:cytosol"/>
    <property type="evidence" value="ECO:0007669"/>
    <property type="project" value="TreeGrafter"/>
</dbReference>
<feature type="region of interest" description="Disordered" evidence="2">
    <location>
        <begin position="679"/>
        <end position="698"/>
    </location>
</feature>
<evidence type="ECO:0000256" key="2">
    <source>
        <dbReference type="SAM" id="MobiDB-lite"/>
    </source>
</evidence>
<keyword evidence="5" id="KW-1185">Reference proteome</keyword>
<name>A0AAD2DAE2_EUPCR</name>
<feature type="domain" description="Ubiquitin-like" evidence="3">
    <location>
        <begin position="49"/>
        <end position="124"/>
    </location>
</feature>
<feature type="region of interest" description="Disordered" evidence="2">
    <location>
        <begin position="545"/>
        <end position="565"/>
    </location>
</feature>